<evidence type="ECO:0000313" key="1">
    <source>
        <dbReference type="EMBL" id="DAE29581.1"/>
    </source>
</evidence>
<sequence length="41" mass="4742">MFSRLFVASSAMRLSKSLYSRISFSVRFSLMRQGTRSSQSF</sequence>
<proteinExistence type="predicted"/>
<accession>A0A8S5RET8</accession>
<protein>
    <submittedName>
        <fullName evidence="1">Uncharacterized protein</fullName>
    </submittedName>
</protein>
<dbReference type="EMBL" id="BK059095">
    <property type="protein sequence ID" value="DAE29581.1"/>
    <property type="molecule type" value="Genomic_DNA"/>
</dbReference>
<name>A0A8S5RET8_9VIRU</name>
<organism evidence="1">
    <name type="scientific">virus sp. ctkyY8</name>
    <dbReference type="NCBI Taxonomy" id="2827995"/>
    <lineage>
        <taxon>Viruses</taxon>
    </lineage>
</organism>
<reference evidence="1" key="1">
    <citation type="journal article" date="2021" name="Proc. Natl. Acad. Sci. U.S.A.">
        <title>A Catalog of Tens of Thousands of Viruses from Human Metagenomes Reveals Hidden Associations with Chronic Diseases.</title>
        <authorList>
            <person name="Tisza M.J."/>
            <person name="Buck C.B."/>
        </authorList>
    </citation>
    <scope>NUCLEOTIDE SEQUENCE</scope>
    <source>
        <strain evidence="1">CtkyY8</strain>
    </source>
</reference>